<keyword evidence="1" id="KW-0812">Transmembrane</keyword>
<comment type="caution">
    <text evidence="2">The sequence shown here is derived from an EMBL/GenBank/DDBJ whole genome shotgun (WGS) entry which is preliminary data.</text>
</comment>
<feature type="transmembrane region" description="Helical" evidence="1">
    <location>
        <begin position="28"/>
        <end position="46"/>
    </location>
</feature>
<feature type="transmembrane region" description="Helical" evidence="1">
    <location>
        <begin position="106"/>
        <end position="126"/>
    </location>
</feature>
<name>A0AA36FYZ0_9BILA</name>
<evidence type="ECO:0000313" key="3">
    <source>
        <dbReference type="Proteomes" id="UP001177023"/>
    </source>
</evidence>
<keyword evidence="3" id="KW-1185">Reference proteome</keyword>
<feature type="transmembrane region" description="Helical" evidence="1">
    <location>
        <begin position="138"/>
        <end position="159"/>
    </location>
</feature>
<sequence>MEAYHVGTKPDKAEFARTVQGIGQVLKIIMYTLLISADILIIWKIYKMRLIGRRAPRTPVTTKRLAGPTTGTTLTNLSETPSSIQPISQVQRRQKFSFKMSLEKRLVVALLFVALAYQLFPVYFMLLNVLPAEILPYLRLLVYNLEASKCTAYVLIVTLR</sequence>
<proteinExistence type="predicted"/>
<dbReference type="AlphaFoldDB" id="A0AA36FYZ0"/>
<evidence type="ECO:0000256" key="1">
    <source>
        <dbReference type="SAM" id="Phobius"/>
    </source>
</evidence>
<gene>
    <name evidence="2" type="ORF">MSPICULIGERA_LOCUS8403</name>
</gene>
<evidence type="ECO:0000313" key="2">
    <source>
        <dbReference type="EMBL" id="CAJ0569948.1"/>
    </source>
</evidence>
<reference evidence="2" key="1">
    <citation type="submission" date="2023-06" db="EMBL/GenBank/DDBJ databases">
        <authorList>
            <person name="Delattre M."/>
        </authorList>
    </citation>
    <scope>NUCLEOTIDE SEQUENCE</scope>
    <source>
        <strain evidence="2">AF72</strain>
    </source>
</reference>
<organism evidence="2 3">
    <name type="scientific">Mesorhabditis spiculigera</name>
    <dbReference type="NCBI Taxonomy" id="96644"/>
    <lineage>
        <taxon>Eukaryota</taxon>
        <taxon>Metazoa</taxon>
        <taxon>Ecdysozoa</taxon>
        <taxon>Nematoda</taxon>
        <taxon>Chromadorea</taxon>
        <taxon>Rhabditida</taxon>
        <taxon>Rhabditina</taxon>
        <taxon>Rhabditomorpha</taxon>
        <taxon>Rhabditoidea</taxon>
        <taxon>Rhabditidae</taxon>
        <taxon>Mesorhabditinae</taxon>
        <taxon>Mesorhabditis</taxon>
    </lineage>
</organism>
<keyword evidence="1" id="KW-1133">Transmembrane helix</keyword>
<keyword evidence="1" id="KW-0472">Membrane</keyword>
<dbReference type="EMBL" id="CATQJA010002205">
    <property type="protein sequence ID" value="CAJ0569948.1"/>
    <property type="molecule type" value="Genomic_DNA"/>
</dbReference>
<dbReference type="Proteomes" id="UP001177023">
    <property type="component" value="Unassembled WGS sequence"/>
</dbReference>
<feature type="non-terminal residue" evidence="2">
    <location>
        <position position="160"/>
    </location>
</feature>
<accession>A0AA36FYZ0</accession>
<protein>
    <submittedName>
        <fullName evidence="2">Uncharacterized protein</fullName>
    </submittedName>
</protein>